<dbReference type="Gene3D" id="2.20.200.10">
    <property type="entry name" value="Outer membrane efflux proteins (OEP)"/>
    <property type="match status" value="1"/>
</dbReference>
<reference evidence="3 4" key="1">
    <citation type="submission" date="2021-04" db="EMBL/GenBank/DDBJ databases">
        <authorList>
            <person name="Ivanova A."/>
        </authorList>
    </citation>
    <scope>NUCLEOTIDE SEQUENCE [LARGE SCALE GENOMIC DNA]</scope>
    <source>
        <strain evidence="3 4">G18</strain>
    </source>
</reference>
<accession>A0ABS5BNF4</accession>
<feature type="coiled-coil region" evidence="2">
    <location>
        <begin position="439"/>
        <end position="473"/>
    </location>
</feature>
<dbReference type="PANTHER" id="PTHR30203">
    <property type="entry name" value="OUTER MEMBRANE CATION EFFLUX PROTEIN"/>
    <property type="match status" value="1"/>
</dbReference>
<dbReference type="SUPFAM" id="SSF56954">
    <property type="entry name" value="Outer membrane efflux proteins (OEP)"/>
    <property type="match status" value="1"/>
</dbReference>
<name>A0ABS5BNF4_9BACT</name>
<evidence type="ECO:0000256" key="1">
    <source>
        <dbReference type="ARBA" id="ARBA00007613"/>
    </source>
</evidence>
<evidence type="ECO:0000256" key="2">
    <source>
        <dbReference type="SAM" id="Coils"/>
    </source>
</evidence>
<dbReference type="EMBL" id="JAGKQQ010000001">
    <property type="protein sequence ID" value="MBP3955196.1"/>
    <property type="molecule type" value="Genomic_DNA"/>
</dbReference>
<dbReference type="InterPro" id="IPR010131">
    <property type="entry name" value="MdtP/NodT-like"/>
</dbReference>
<comment type="caution">
    <text evidence="3">The sequence shown here is derived from an EMBL/GenBank/DDBJ whole genome shotgun (WGS) entry which is preliminary data.</text>
</comment>
<protein>
    <submittedName>
        <fullName evidence="3">TolC family protein</fullName>
    </submittedName>
</protein>
<dbReference type="Gene3D" id="1.20.1600.10">
    <property type="entry name" value="Outer membrane efflux proteins (OEP)"/>
    <property type="match status" value="1"/>
</dbReference>
<dbReference type="Pfam" id="PF02321">
    <property type="entry name" value="OEP"/>
    <property type="match status" value="2"/>
</dbReference>
<dbReference type="PANTHER" id="PTHR30203:SF30">
    <property type="entry name" value="OUTER MEMBRANE PROTEIN-RELATED"/>
    <property type="match status" value="1"/>
</dbReference>
<dbReference type="Proteomes" id="UP000676565">
    <property type="component" value="Unassembled WGS sequence"/>
</dbReference>
<evidence type="ECO:0000313" key="3">
    <source>
        <dbReference type="EMBL" id="MBP3955196.1"/>
    </source>
</evidence>
<comment type="similarity">
    <text evidence="1">Belongs to the outer membrane factor (OMF) (TC 1.B.17) family.</text>
</comment>
<keyword evidence="2" id="KW-0175">Coiled coil</keyword>
<evidence type="ECO:0000313" key="4">
    <source>
        <dbReference type="Proteomes" id="UP000676565"/>
    </source>
</evidence>
<sequence>MNLLVRFPNAKRRRYVIARVIACGALVLPSCRIPELRQADPGPILPASFTGAISDAPSGTISGTIGEAAGGLIGGLIGPPISSGSSGQLGVEEFYNDRILTQLIDQAMLNNRELKILNEEVQVARNEVLARQGAYLPFVTAGGGTGLDLSSRFTRDGAVDSQLDIRPNQPIHNPLPDFRMGLNLFWRLDIWRALRNARDAAAQRYIAASEKRNDFVTRLVAEIAENYYGLMALDKRLETLNKTIELQQRSLEVAIAKKDAGRGTELGVQRFQAEVRKNQSEKLIVLQDIVEGENRINFRLNRVPAPVARASADFFDLNINTLSLGAPSQLLQNRPDIRQAERELEAAGLDVKVARAHFFPDLTITAGVGYQAFNPKYLFNTPEALAANVAGDLMAPLINKKAIRAEYLSANAKQLESVYNYQRVVLNAFTEVVNRVSMVENYRKSIEIKKQQLSALEASVDSASKLFDNARAEYVEVLLAQRDFMDARMVLIETKRQQLAAVVNAYQALGGGNSLSVPAGPPLPPRRWKK</sequence>
<proteinExistence type="inferred from homology"/>
<gene>
    <name evidence="3" type="ORF">J8F10_07865</name>
</gene>
<dbReference type="RefSeq" id="WP_210653288.1">
    <property type="nucleotide sequence ID" value="NZ_JAGKQQ010000001.1"/>
</dbReference>
<dbReference type="InterPro" id="IPR003423">
    <property type="entry name" value="OMP_efflux"/>
</dbReference>
<organism evidence="3 4">
    <name type="scientific">Gemmata palustris</name>
    <dbReference type="NCBI Taxonomy" id="2822762"/>
    <lineage>
        <taxon>Bacteria</taxon>
        <taxon>Pseudomonadati</taxon>
        <taxon>Planctomycetota</taxon>
        <taxon>Planctomycetia</taxon>
        <taxon>Gemmatales</taxon>
        <taxon>Gemmataceae</taxon>
        <taxon>Gemmata</taxon>
    </lineage>
</organism>
<feature type="coiled-coil region" evidence="2">
    <location>
        <begin position="230"/>
        <end position="257"/>
    </location>
</feature>
<keyword evidence="4" id="KW-1185">Reference proteome</keyword>